<organism evidence="1 2">
    <name type="scientific">Trifolium medium</name>
    <dbReference type="NCBI Taxonomy" id="97028"/>
    <lineage>
        <taxon>Eukaryota</taxon>
        <taxon>Viridiplantae</taxon>
        <taxon>Streptophyta</taxon>
        <taxon>Embryophyta</taxon>
        <taxon>Tracheophyta</taxon>
        <taxon>Spermatophyta</taxon>
        <taxon>Magnoliopsida</taxon>
        <taxon>eudicotyledons</taxon>
        <taxon>Gunneridae</taxon>
        <taxon>Pentapetalae</taxon>
        <taxon>rosids</taxon>
        <taxon>fabids</taxon>
        <taxon>Fabales</taxon>
        <taxon>Fabaceae</taxon>
        <taxon>Papilionoideae</taxon>
        <taxon>50 kb inversion clade</taxon>
        <taxon>NPAAA clade</taxon>
        <taxon>Hologalegina</taxon>
        <taxon>IRL clade</taxon>
        <taxon>Trifolieae</taxon>
        <taxon>Trifolium</taxon>
    </lineage>
</organism>
<keyword evidence="1" id="KW-0418">Kinase</keyword>
<dbReference type="GO" id="GO:0016301">
    <property type="term" value="F:kinase activity"/>
    <property type="evidence" value="ECO:0007669"/>
    <property type="project" value="UniProtKB-KW"/>
</dbReference>
<accession>A0A392NNI8</accession>
<dbReference type="Proteomes" id="UP000265520">
    <property type="component" value="Unassembled WGS sequence"/>
</dbReference>
<evidence type="ECO:0000313" key="1">
    <source>
        <dbReference type="EMBL" id="MCI01421.1"/>
    </source>
</evidence>
<proteinExistence type="predicted"/>
<evidence type="ECO:0000313" key="2">
    <source>
        <dbReference type="Proteomes" id="UP000265520"/>
    </source>
</evidence>
<keyword evidence="2" id="KW-1185">Reference proteome</keyword>
<protein>
    <submittedName>
        <fullName evidence="1">Receptor-like kinase CR4</fullName>
    </submittedName>
</protein>
<dbReference type="PANTHER" id="PTHR47074">
    <property type="entry name" value="BNAC02G40300D PROTEIN"/>
    <property type="match status" value="1"/>
</dbReference>
<keyword evidence="1" id="KW-0675">Receptor</keyword>
<dbReference type="EMBL" id="LXQA010046096">
    <property type="protein sequence ID" value="MCI01421.1"/>
    <property type="molecule type" value="Genomic_DNA"/>
</dbReference>
<comment type="caution">
    <text evidence="1">The sequence shown here is derived from an EMBL/GenBank/DDBJ whole genome shotgun (WGS) entry which is preliminary data.</text>
</comment>
<sequence>MTRRCSHEWKAVCIAASKPSLKSQYSTVRAWRKPMSGRVKCNIDASFSSNSDRVGIALGLLSALNRAHELQLGPVEFELDSKRVVDSFHSL</sequence>
<dbReference type="AlphaFoldDB" id="A0A392NNI8"/>
<reference evidence="1 2" key="1">
    <citation type="journal article" date="2018" name="Front. Plant Sci.">
        <title>Red Clover (Trifolium pratense) and Zigzag Clover (T. medium) - A Picture of Genomic Similarities and Differences.</title>
        <authorList>
            <person name="Dluhosova J."/>
            <person name="Istvanek J."/>
            <person name="Nedelnik J."/>
            <person name="Repkova J."/>
        </authorList>
    </citation>
    <scope>NUCLEOTIDE SEQUENCE [LARGE SCALE GENOMIC DNA]</scope>
    <source>
        <strain evidence="2">cv. 10/8</strain>
        <tissue evidence="1">Leaf</tissue>
    </source>
</reference>
<name>A0A392NNI8_9FABA</name>
<dbReference type="PANTHER" id="PTHR47074:SF48">
    <property type="entry name" value="POLYNUCLEOTIDYL TRANSFERASE, RIBONUCLEASE H-LIKE SUPERFAMILY PROTEIN"/>
    <property type="match status" value="1"/>
</dbReference>
<dbReference type="InterPro" id="IPR052929">
    <property type="entry name" value="RNase_H-like_EbsB-rel"/>
</dbReference>
<keyword evidence="1" id="KW-0808">Transferase</keyword>
<feature type="non-terminal residue" evidence="1">
    <location>
        <position position="91"/>
    </location>
</feature>